<dbReference type="RefSeq" id="WP_144040624.1">
    <property type="nucleotide sequence ID" value="NZ_BMPL01000015.1"/>
</dbReference>
<dbReference type="EMBL" id="VKGK01000015">
    <property type="protein sequence ID" value="TRY13843.1"/>
    <property type="molecule type" value="Genomic_DNA"/>
</dbReference>
<proteinExistence type="predicted"/>
<dbReference type="OrthoDB" id="6490967at2"/>
<name>A0A553JN30_SHEHA</name>
<organism evidence="1 2">
    <name type="scientific">Shewanella hanedai</name>
    <name type="common">Alteromonas hanedai</name>
    <dbReference type="NCBI Taxonomy" id="25"/>
    <lineage>
        <taxon>Bacteria</taxon>
        <taxon>Pseudomonadati</taxon>
        <taxon>Pseudomonadota</taxon>
        <taxon>Gammaproteobacteria</taxon>
        <taxon>Alteromonadales</taxon>
        <taxon>Shewanellaceae</taxon>
        <taxon>Shewanella</taxon>
    </lineage>
</organism>
<comment type="caution">
    <text evidence="1">The sequence shown here is derived from an EMBL/GenBank/DDBJ whole genome shotgun (WGS) entry which is preliminary data.</text>
</comment>
<dbReference type="SUPFAM" id="SSF51294">
    <property type="entry name" value="Hedgehog/intein (Hint) domain"/>
    <property type="match status" value="1"/>
</dbReference>
<dbReference type="Gene3D" id="2.170.16.10">
    <property type="entry name" value="Hedgehog/Intein (Hint) domain"/>
    <property type="match status" value="1"/>
</dbReference>
<dbReference type="InterPro" id="IPR036844">
    <property type="entry name" value="Hint_dom_sf"/>
</dbReference>
<dbReference type="Proteomes" id="UP000318126">
    <property type="component" value="Unassembled WGS sequence"/>
</dbReference>
<keyword evidence="2" id="KW-1185">Reference proteome</keyword>
<gene>
    <name evidence="1" type="ORF">FN961_13070</name>
</gene>
<reference evidence="2" key="1">
    <citation type="submission" date="2019-07" db="EMBL/GenBank/DDBJ databases">
        <title>Shewanella sp. YLB-08 draft genomic sequence.</title>
        <authorList>
            <person name="Yu L."/>
        </authorList>
    </citation>
    <scope>NUCLEOTIDE SEQUENCE [LARGE SCALE GENOMIC DNA]</scope>
    <source>
        <strain evidence="2">JCM 20706</strain>
    </source>
</reference>
<dbReference type="CDD" id="cd00081">
    <property type="entry name" value="Hint"/>
    <property type="match status" value="1"/>
</dbReference>
<protein>
    <submittedName>
        <fullName evidence="1">Uncharacterized protein</fullName>
    </submittedName>
</protein>
<dbReference type="NCBIfam" id="TIGR01443">
    <property type="entry name" value="intein_Cterm"/>
    <property type="match status" value="1"/>
</dbReference>
<dbReference type="PROSITE" id="PS50818">
    <property type="entry name" value="INTEIN_C_TER"/>
    <property type="match status" value="1"/>
</dbReference>
<dbReference type="AlphaFoldDB" id="A0A553JN30"/>
<evidence type="ECO:0000313" key="2">
    <source>
        <dbReference type="Proteomes" id="UP000318126"/>
    </source>
</evidence>
<evidence type="ECO:0000313" key="1">
    <source>
        <dbReference type="EMBL" id="TRY13843.1"/>
    </source>
</evidence>
<dbReference type="InterPro" id="IPR030934">
    <property type="entry name" value="Intein_C"/>
</dbReference>
<accession>A0A553JN30</accession>
<sequence>MTLPVSGSISLTQINTESGRSANAAASLGGSRNLVGVPSTGPIAISDFHGAYRNNAPTTSGATFNYYSGRTKTWTIQLSSYANDQDGNAMTYHYQAVSGNGFSVTAFSSSTGQISCRLIAQAEYEPGETHWFGHGQFSFYTVDVHGSTSPVSIMKFYIQYSEINNCFPSGTLITMSDGRQAPIETIKLGDSLSAPYIEGMLDESLDHWEAFTSKQAFTEMRQANVVRIEPSEGFILDFNDGLLAATREHPWWIQRDEIWRWITVQDIELGDKLYRPEDKAVIEIVSIDIVEDVSMTYSLDVEDIDTYLANGFIVHNKDIP</sequence>